<keyword evidence="9" id="KW-1185">Reference proteome</keyword>
<evidence type="ECO:0000256" key="6">
    <source>
        <dbReference type="RuleBase" id="RU361187"/>
    </source>
</evidence>
<dbReference type="PANTHER" id="PTHR42812:SF12">
    <property type="entry name" value="BETA-XYLOSIDASE-RELATED"/>
    <property type="match status" value="1"/>
</dbReference>
<dbReference type="AlphaFoldDB" id="A0A0R2I2G8"/>
<comment type="caution">
    <text evidence="8">The sequence shown here is derived from an EMBL/GenBank/DDBJ whole genome shotgun (WGS) entry which is preliminary data.</text>
</comment>
<dbReference type="InterPro" id="IPR006710">
    <property type="entry name" value="Glyco_hydro_43"/>
</dbReference>
<dbReference type="InterPro" id="IPR051795">
    <property type="entry name" value="Glycosyl_Hydrlase_43"/>
</dbReference>
<evidence type="ECO:0000256" key="3">
    <source>
        <dbReference type="ARBA" id="ARBA00023295"/>
    </source>
</evidence>
<evidence type="ECO:0000313" key="8">
    <source>
        <dbReference type="EMBL" id="KRN58974.1"/>
    </source>
</evidence>
<dbReference type="OrthoDB" id="9801455at2"/>
<feature type="domain" description="Beta-xylosidase C-terminal Concanavalin A-like" evidence="7">
    <location>
        <begin position="335"/>
        <end position="540"/>
    </location>
</feature>
<dbReference type="PATRIC" id="fig|396268.3.peg.7"/>
<dbReference type="Pfam" id="PF17851">
    <property type="entry name" value="GH43_C2"/>
    <property type="match status" value="1"/>
</dbReference>
<evidence type="ECO:0000259" key="7">
    <source>
        <dbReference type="Pfam" id="PF17851"/>
    </source>
</evidence>
<dbReference type="GO" id="GO:0005975">
    <property type="term" value="P:carbohydrate metabolic process"/>
    <property type="evidence" value="ECO:0007669"/>
    <property type="project" value="InterPro"/>
</dbReference>
<proteinExistence type="inferred from homology"/>
<evidence type="ECO:0000256" key="1">
    <source>
        <dbReference type="ARBA" id="ARBA00009865"/>
    </source>
</evidence>
<protein>
    <submittedName>
        <fullName evidence="8">Xylan beta-1,4-xylosidase</fullName>
    </submittedName>
</protein>
<dbReference type="CDD" id="cd09000">
    <property type="entry name" value="GH43_SXA-like"/>
    <property type="match status" value="1"/>
</dbReference>
<dbReference type="SUPFAM" id="SSF75005">
    <property type="entry name" value="Arabinanase/levansucrase/invertase"/>
    <property type="match status" value="1"/>
</dbReference>
<dbReference type="InterPro" id="IPR041542">
    <property type="entry name" value="GH43_C2"/>
</dbReference>
<dbReference type="SUPFAM" id="SSF49899">
    <property type="entry name" value="Concanavalin A-like lectins/glucanases"/>
    <property type="match status" value="1"/>
</dbReference>
<reference evidence="8 9" key="1">
    <citation type="journal article" date="2015" name="Genome Announc.">
        <title>Expanding the biotechnology potential of lactobacilli through comparative genomics of 213 strains and associated genera.</title>
        <authorList>
            <person name="Sun Z."/>
            <person name="Harris H.M."/>
            <person name="McCann A."/>
            <person name="Guo C."/>
            <person name="Argimon S."/>
            <person name="Zhang W."/>
            <person name="Yang X."/>
            <person name="Jeffery I.B."/>
            <person name="Cooney J.C."/>
            <person name="Kagawa T.F."/>
            <person name="Liu W."/>
            <person name="Song Y."/>
            <person name="Salvetti E."/>
            <person name="Wrobel A."/>
            <person name="Rasinkangas P."/>
            <person name="Parkhill J."/>
            <person name="Rea M.C."/>
            <person name="O'Sullivan O."/>
            <person name="Ritari J."/>
            <person name="Douillard F.P."/>
            <person name="Paul Ross R."/>
            <person name="Yang R."/>
            <person name="Briner A.E."/>
            <person name="Felis G.E."/>
            <person name="de Vos W.M."/>
            <person name="Barrangou R."/>
            <person name="Klaenhammer T.R."/>
            <person name="Caufield P.W."/>
            <person name="Cui Y."/>
            <person name="Zhang H."/>
            <person name="O'Toole P.W."/>
        </authorList>
    </citation>
    <scope>NUCLEOTIDE SEQUENCE [LARGE SCALE GENOMIC DNA]</scope>
    <source>
        <strain evidence="8 9">DSM 17896</strain>
    </source>
</reference>
<feature type="active site" description="Proton acceptor" evidence="4">
    <location>
        <position position="16"/>
    </location>
</feature>
<evidence type="ECO:0000256" key="5">
    <source>
        <dbReference type="PIRSR" id="PIRSR606710-2"/>
    </source>
</evidence>
<feature type="site" description="Important for catalytic activity, responsible for pKa modulation of the active site Glu and correct orientation of both the proton donor and substrate" evidence="5">
    <location>
        <position position="129"/>
    </location>
</feature>
<dbReference type="RefSeq" id="WP_057740189.1">
    <property type="nucleotide sequence ID" value="NZ_JQBW01000006.1"/>
</dbReference>
<evidence type="ECO:0000256" key="2">
    <source>
        <dbReference type="ARBA" id="ARBA00022801"/>
    </source>
</evidence>
<keyword evidence="2 6" id="KW-0378">Hydrolase</keyword>
<dbReference type="Proteomes" id="UP000050934">
    <property type="component" value="Unassembled WGS sequence"/>
</dbReference>
<dbReference type="Gene3D" id="2.60.120.200">
    <property type="match status" value="1"/>
</dbReference>
<dbReference type="EMBL" id="JQBW01000006">
    <property type="protein sequence ID" value="KRN58974.1"/>
    <property type="molecule type" value="Genomic_DNA"/>
</dbReference>
<dbReference type="Pfam" id="PF04616">
    <property type="entry name" value="Glyco_hydro_43"/>
    <property type="match status" value="1"/>
</dbReference>
<gene>
    <name evidence="8" type="ORF">IV45_GL000006</name>
</gene>
<evidence type="ECO:0000313" key="9">
    <source>
        <dbReference type="Proteomes" id="UP000050934"/>
    </source>
</evidence>
<keyword evidence="3 6" id="KW-0326">Glycosidase</keyword>
<dbReference type="InterPro" id="IPR013320">
    <property type="entry name" value="ConA-like_dom_sf"/>
</dbReference>
<dbReference type="PANTHER" id="PTHR42812">
    <property type="entry name" value="BETA-XYLOSIDASE"/>
    <property type="match status" value="1"/>
</dbReference>
<organism evidence="8 9">
    <name type="scientific">Limosilactobacillus secaliphilus</name>
    <dbReference type="NCBI Taxonomy" id="396268"/>
    <lineage>
        <taxon>Bacteria</taxon>
        <taxon>Bacillati</taxon>
        <taxon>Bacillota</taxon>
        <taxon>Bacilli</taxon>
        <taxon>Lactobacillales</taxon>
        <taxon>Lactobacillaceae</taxon>
        <taxon>Limosilactobacillus</taxon>
    </lineage>
</organism>
<evidence type="ECO:0000256" key="4">
    <source>
        <dbReference type="PIRSR" id="PIRSR606710-1"/>
    </source>
</evidence>
<dbReference type="STRING" id="396268.IV45_GL000006"/>
<accession>A0A0R2I2G8</accession>
<feature type="active site" description="Proton donor" evidence="4">
    <location>
        <position position="188"/>
    </location>
</feature>
<comment type="similarity">
    <text evidence="1 6">Belongs to the glycosyl hydrolase 43 family.</text>
</comment>
<name>A0A0R2I2G8_9LACO</name>
<dbReference type="InterPro" id="IPR023296">
    <property type="entry name" value="Glyco_hydro_beta-prop_sf"/>
</dbReference>
<dbReference type="Gene3D" id="2.115.10.20">
    <property type="entry name" value="Glycosyl hydrolase domain, family 43"/>
    <property type="match status" value="1"/>
</dbReference>
<sequence>MTQYITNPVLHGFNPDPSLLRVGKDYYLATSTFQWFPGVSIYHSTNLINWEIANRPLANTKLLDLQGVPDSGGVWAPDLSYHDGQFWLVYSNVKSLRAAFKDTPNFLTTAKSIDGPWSDPVILNANGFDASMFHDQDGKHYLVNMVWDYRGYKHSFYGIQLREYSTTEKKLVGPAHLLWKGTKDGLVEGPHLYHIGDYYYLFCAEGGTHWAHEEVVARSKSLLGPYEMQPDGPILSDLNAARNPLQKSGHASLIDTPDHKEWYIAHLTGRPQHHPTDSAIDPRGWCSLGRETAIQKIEWDQEKWPHVVGGMQGSLKVAGPVSGTPAQPIKSNSERVDYAKGQTSPNFQTLRNPLKSFAHVENGKGLVMNGRCAPSSLFDVSLLARRWQSYHFVSTTKLSFKPTTFQQLAGMINYYDSKDYTGIYVSYDQDRQERILEIISCDAEDYTFPLGEKGRVVLPVDKDVYLRTTQDGVEYHYSYSLDGQEWHDLGPSFDSLKLSDDYIFDNYGPHAYFTGAFTGMFASDLTGGALPATFAFFDYQEK</sequence>
<dbReference type="GO" id="GO:0004553">
    <property type="term" value="F:hydrolase activity, hydrolyzing O-glycosyl compounds"/>
    <property type="evidence" value="ECO:0007669"/>
    <property type="project" value="InterPro"/>
</dbReference>